<keyword evidence="1" id="KW-0472">Membrane</keyword>
<protein>
    <submittedName>
        <fullName evidence="2">Uncharacterized protein</fullName>
    </submittedName>
</protein>
<gene>
    <name evidence="2" type="ORF">EKE94_02685</name>
</gene>
<dbReference type="Proteomes" id="UP000285908">
    <property type="component" value="Unassembled WGS sequence"/>
</dbReference>
<feature type="transmembrane region" description="Helical" evidence="1">
    <location>
        <begin position="12"/>
        <end position="32"/>
    </location>
</feature>
<reference evidence="2 3" key="1">
    <citation type="submission" date="2018-11" db="EMBL/GenBank/DDBJ databases">
        <title>Mesobaculum littorinae gen. nov., sp. nov., isolated from Littorina scabra that represents a novel genus of the order Rhodobacteraceae.</title>
        <authorList>
            <person name="Li F."/>
        </authorList>
    </citation>
    <scope>NUCLEOTIDE SEQUENCE [LARGE SCALE GENOMIC DNA]</scope>
    <source>
        <strain evidence="2 3">M0103</strain>
    </source>
</reference>
<comment type="caution">
    <text evidence="2">The sequence shown here is derived from an EMBL/GenBank/DDBJ whole genome shotgun (WGS) entry which is preliminary data.</text>
</comment>
<accession>A0A438AM35</accession>
<sequence length="199" mass="22570">MMTWFADNSTLIQAVAAMVSSLIWLVYLQLLLSGILRQRRPALSISRGGGRGYDAHLLLTNLGYEPVEVRDVLMRLHTKDDIHDVFLTEREEYDPADLSDPLQSTLQGPLESGKYRSLGTFQEMVERMRHHIDVDSVAQIDEFEVVVLGATHKPMGARKSFIPVDNGSAAERVKPKTLDTETLGARHTRKIYNRLFRHL</sequence>
<dbReference type="EMBL" id="RQXX01000001">
    <property type="protein sequence ID" value="RVV99606.1"/>
    <property type="molecule type" value="Genomic_DNA"/>
</dbReference>
<dbReference type="AlphaFoldDB" id="A0A438AM35"/>
<evidence type="ECO:0000256" key="1">
    <source>
        <dbReference type="SAM" id="Phobius"/>
    </source>
</evidence>
<dbReference type="RefSeq" id="WP_127905049.1">
    <property type="nucleotide sequence ID" value="NZ_RQXX01000001.1"/>
</dbReference>
<evidence type="ECO:0000313" key="2">
    <source>
        <dbReference type="EMBL" id="RVV99606.1"/>
    </source>
</evidence>
<keyword evidence="1" id="KW-1133">Transmembrane helix</keyword>
<evidence type="ECO:0000313" key="3">
    <source>
        <dbReference type="Proteomes" id="UP000285908"/>
    </source>
</evidence>
<dbReference type="OrthoDB" id="7406133at2"/>
<keyword evidence="3" id="KW-1185">Reference proteome</keyword>
<proteinExistence type="predicted"/>
<organism evidence="2 3">
    <name type="scientific">Mesobaculum littorinae</name>
    <dbReference type="NCBI Taxonomy" id="2486419"/>
    <lineage>
        <taxon>Bacteria</taxon>
        <taxon>Pseudomonadati</taxon>
        <taxon>Pseudomonadota</taxon>
        <taxon>Alphaproteobacteria</taxon>
        <taxon>Rhodobacterales</taxon>
        <taxon>Roseobacteraceae</taxon>
        <taxon>Mesobaculum</taxon>
    </lineage>
</organism>
<name>A0A438AM35_9RHOB</name>
<keyword evidence="1" id="KW-0812">Transmembrane</keyword>